<dbReference type="GO" id="GO:0004674">
    <property type="term" value="F:protein serine/threonine kinase activity"/>
    <property type="evidence" value="ECO:0007669"/>
    <property type="project" value="UniProtKB-KW"/>
</dbReference>
<evidence type="ECO:0000256" key="9">
    <source>
        <dbReference type="ARBA" id="ARBA00048679"/>
    </source>
</evidence>
<evidence type="ECO:0000256" key="7">
    <source>
        <dbReference type="ARBA" id="ARBA00022840"/>
    </source>
</evidence>
<dbReference type="InterPro" id="IPR011009">
    <property type="entry name" value="Kinase-like_dom_sf"/>
</dbReference>
<evidence type="ECO:0000256" key="2">
    <source>
        <dbReference type="ARBA" id="ARBA00012513"/>
    </source>
</evidence>
<dbReference type="GO" id="GO:0005737">
    <property type="term" value="C:cytoplasm"/>
    <property type="evidence" value="ECO:0007669"/>
    <property type="project" value="TreeGrafter"/>
</dbReference>
<comment type="caution">
    <text evidence="11">The sequence shown here is derived from an EMBL/GenBank/DDBJ whole genome shotgun (WGS) entry which is preliminary data.</text>
</comment>
<comment type="catalytic activity">
    <reaction evidence="9">
        <text>L-seryl-[protein] + ATP = O-phospho-L-seryl-[protein] + ADP + H(+)</text>
        <dbReference type="Rhea" id="RHEA:17989"/>
        <dbReference type="Rhea" id="RHEA-COMP:9863"/>
        <dbReference type="Rhea" id="RHEA-COMP:11604"/>
        <dbReference type="ChEBI" id="CHEBI:15378"/>
        <dbReference type="ChEBI" id="CHEBI:29999"/>
        <dbReference type="ChEBI" id="CHEBI:30616"/>
        <dbReference type="ChEBI" id="CHEBI:83421"/>
        <dbReference type="ChEBI" id="CHEBI:456216"/>
        <dbReference type="EC" id="2.7.11.1"/>
    </reaction>
</comment>
<dbReference type="PANTHER" id="PTHR22984:SF11">
    <property type="entry name" value="AURORA KINASE-RELATED"/>
    <property type="match status" value="1"/>
</dbReference>
<keyword evidence="7" id="KW-0067">ATP-binding</keyword>
<evidence type="ECO:0000256" key="8">
    <source>
        <dbReference type="ARBA" id="ARBA00047899"/>
    </source>
</evidence>
<dbReference type="PROSITE" id="PS00108">
    <property type="entry name" value="PROTEIN_KINASE_ST"/>
    <property type="match status" value="1"/>
</dbReference>
<organism evidence="11 12">
    <name type="scientific">Hemibagrus wyckioides</name>
    <dbReference type="NCBI Taxonomy" id="337641"/>
    <lineage>
        <taxon>Eukaryota</taxon>
        <taxon>Metazoa</taxon>
        <taxon>Chordata</taxon>
        <taxon>Craniata</taxon>
        <taxon>Vertebrata</taxon>
        <taxon>Euteleostomi</taxon>
        <taxon>Actinopterygii</taxon>
        <taxon>Neopterygii</taxon>
        <taxon>Teleostei</taxon>
        <taxon>Ostariophysi</taxon>
        <taxon>Siluriformes</taxon>
        <taxon>Bagridae</taxon>
        <taxon>Hemibagrus</taxon>
    </lineage>
</organism>
<keyword evidence="5" id="KW-0547">Nucleotide-binding</keyword>
<keyword evidence="4" id="KW-0808">Transferase</keyword>
<evidence type="ECO:0000313" key="12">
    <source>
        <dbReference type="Proteomes" id="UP000824219"/>
    </source>
</evidence>
<dbReference type="Pfam" id="PF00069">
    <property type="entry name" value="Pkinase"/>
    <property type="match status" value="1"/>
</dbReference>
<dbReference type="SUPFAM" id="SSF56112">
    <property type="entry name" value="Protein kinase-like (PK-like)"/>
    <property type="match status" value="1"/>
</dbReference>
<dbReference type="GO" id="GO:0043066">
    <property type="term" value="P:negative regulation of apoptotic process"/>
    <property type="evidence" value="ECO:0007669"/>
    <property type="project" value="TreeGrafter"/>
</dbReference>
<dbReference type="AlphaFoldDB" id="A0A9D3S9H9"/>
<dbReference type="InterPro" id="IPR051138">
    <property type="entry name" value="PIM_Ser/Thr_kinase"/>
</dbReference>
<evidence type="ECO:0000256" key="5">
    <source>
        <dbReference type="ARBA" id="ARBA00022741"/>
    </source>
</evidence>
<comment type="catalytic activity">
    <reaction evidence="8">
        <text>L-threonyl-[protein] + ATP = O-phospho-L-threonyl-[protein] + ADP + H(+)</text>
        <dbReference type="Rhea" id="RHEA:46608"/>
        <dbReference type="Rhea" id="RHEA-COMP:11060"/>
        <dbReference type="Rhea" id="RHEA-COMP:11605"/>
        <dbReference type="ChEBI" id="CHEBI:15378"/>
        <dbReference type="ChEBI" id="CHEBI:30013"/>
        <dbReference type="ChEBI" id="CHEBI:30616"/>
        <dbReference type="ChEBI" id="CHEBI:61977"/>
        <dbReference type="ChEBI" id="CHEBI:456216"/>
        <dbReference type="EC" id="2.7.11.1"/>
    </reaction>
</comment>
<gene>
    <name evidence="11" type="ORF">KOW79_019912</name>
</gene>
<keyword evidence="6" id="KW-0418">Kinase</keyword>
<dbReference type="GO" id="GO:0007346">
    <property type="term" value="P:regulation of mitotic cell cycle"/>
    <property type="evidence" value="ECO:0007669"/>
    <property type="project" value="TreeGrafter"/>
</dbReference>
<evidence type="ECO:0000259" key="10">
    <source>
        <dbReference type="PROSITE" id="PS50011"/>
    </source>
</evidence>
<evidence type="ECO:0000256" key="6">
    <source>
        <dbReference type="ARBA" id="ARBA00022777"/>
    </source>
</evidence>
<protein>
    <recommendedName>
        <fullName evidence="2">non-specific serine/threonine protein kinase</fullName>
        <ecNumber evidence="2">2.7.11.1</ecNumber>
    </recommendedName>
</protein>
<dbReference type="PANTHER" id="PTHR22984">
    <property type="entry name" value="SERINE/THREONINE-PROTEIN KINASE PIM"/>
    <property type="match status" value="1"/>
</dbReference>
<evidence type="ECO:0000256" key="1">
    <source>
        <dbReference type="ARBA" id="ARBA00005505"/>
    </source>
</evidence>
<dbReference type="InterPro" id="IPR008271">
    <property type="entry name" value="Ser/Thr_kinase_AS"/>
</dbReference>
<feature type="domain" description="Protein kinase" evidence="10">
    <location>
        <begin position="210"/>
        <end position="448"/>
    </location>
</feature>
<evidence type="ECO:0000313" key="11">
    <source>
        <dbReference type="EMBL" id="KAG7316371.1"/>
    </source>
</evidence>
<dbReference type="InterPro" id="IPR000719">
    <property type="entry name" value="Prot_kinase_dom"/>
</dbReference>
<keyword evidence="3" id="KW-0723">Serine/threonine-protein kinase</keyword>
<evidence type="ECO:0000256" key="3">
    <source>
        <dbReference type="ARBA" id="ARBA00022527"/>
    </source>
</evidence>
<proteinExistence type="inferred from homology"/>
<evidence type="ECO:0000256" key="4">
    <source>
        <dbReference type="ARBA" id="ARBA00022679"/>
    </source>
</evidence>
<dbReference type="Proteomes" id="UP000824219">
    <property type="component" value="Linkage Group LG25"/>
</dbReference>
<name>A0A9D3S9H9_9TELE</name>
<dbReference type="Gene3D" id="3.30.200.20">
    <property type="entry name" value="Phosphorylase Kinase, domain 1"/>
    <property type="match status" value="2"/>
</dbReference>
<comment type="similarity">
    <text evidence="1">Belongs to the protein kinase superfamily. CAMK Ser/Thr protein kinase family. PIM subfamily.</text>
</comment>
<dbReference type="EC" id="2.7.11.1" evidence="2"/>
<dbReference type="EMBL" id="JAHKSW010000025">
    <property type="protein sequence ID" value="KAG7316371.1"/>
    <property type="molecule type" value="Genomic_DNA"/>
</dbReference>
<dbReference type="PROSITE" id="PS50011">
    <property type="entry name" value="PROTEIN_KINASE_DOM"/>
    <property type="match status" value="1"/>
</dbReference>
<dbReference type="OrthoDB" id="9984829at2759"/>
<dbReference type="GO" id="GO:0005524">
    <property type="term" value="F:ATP binding"/>
    <property type="evidence" value="ECO:0007669"/>
    <property type="project" value="UniProtKB-KW"/>
</dbReference>
<sequence length="462" mass="53863">MRKTVTEGLLTGQRHEHETVSCKSTCVSGEVEVLQREEKYVSDGEILTFPGPLMRANLQKDKLMKFIQQKYQECLLHLDDPEQQYSYFFWTIMERFLKKNGDSKFIHAYELAKDGHEVLAMVYFQIIATTILKFPDRIQSTVVELLILFSEKVLRKQKAEEPEWLMKLRQLLPDNTEHFRPSDEQKESSFKSEEHLAFDPSVHSEFDSRYTVGELLGKGSYGSVYAGIRKEDKLPPGETRKLPREVALIKMASEGPRCENVVELLEWFKTCHNYILVLERPVPCMDLYRFITCKKRLSERVARKVMWQLVQAVDHCYKHGFFHRDIKLENILINPDTLAVKLIDFGCGELVTDEPYSDFSGTQGYYPPEWVLQRQYLGVPHAVWSLGVVLYEMICGSSPFIDDEELINGQLRLFSYGSKDCWDLIHFCLQQDPDSRPDFSKILTHKWFKKEIQDSVQTPPAY</sequence>
<keyword evidence="12" id="KW-1185">Reference proteome</keyword>
<dbReference type="Gene3D" id="1.10.510.10">
    <property type="entry name" value="Transferase(Phosphotransferase) domain 1"/>
    <property type="match status" value="1"/>
</dbReference>
<reference evidence="11 12" key="1">
    <citation type="submission" date="2021-06" db="EMBL/GenBank/DDBJ databases">
        <title>Chromosome-level genome assembly of the red-tail catfish (Hemibagrus wyckioides).</title>
        <authorList>
            <person name="Shao F."/>
        </authorList>
    </citation>
    <scope>NUCLEOTIDE SEQUENCE [LARGE SCALE GENOMIC DNA]</scope>
    <source>
        <strain evidence="11">EC202008001</strain>
        <tissue evidence="11">Blood</tissue>
    </source>
</reference>
<accession>A0A9D3S9H9</accession>
<dbReference type="SMART" id="SM00220">
    <property type="entry name" value="S_TKc"/>
    <property type="match status" value="1"/>
</dbReference>